<reference evidence="1 2" key="1">
    <citation type="submission" date="2008-04" db="EMBL/GenBank/DDBJ databases">
        <title>Genome diversity and DNA divergence of Rhizobium etli.</title>
        <authorList>
            <person name="Gonzalez V."/>
            <person name="Acosta J.L."/>
            <person name="Santamaria R.I."/>
            <person name="Bustos P."/>
            <person name="Hernandez-Gonzalez I.L."/>
            <person name="Fernandez J.L."/>
            <person name="Diaz R."/>
            <person name="Flores M."/>
            <person name="Mora J."/>
            <person name="Palacios R."/>
            <person name="Davila G."/>
        </authorList>
    </citation>
    <scope>NUCLEOTIDE SEQUENCE [LARGE SCALE GENOMIC DNA]</scope>
    <source>
        <strain evidence="1 2">CIAT 652</strain>
    </source>
</reference>
<sequence>MIAIDHLRHVNVESARTASVRCRAVDPGSHATLLAPGRPAQGFAALPHLACLLPSPHAPGHMFV</sequence>
<gene>
    <name evidence="1" type="ordered locus">RHECIAT_CH0003761</name>
</gene>
<organism evidence="1 2">
    <name type="scientific">Rhizobium etli (strain CIAT 652)</name>
    <dbReference type="NCBI Taxonomy" id="491916"/>
    <lineage>
        <taxon>Bacteria</taxon>
        <taxon>Pseudomonadati</taxon>
        <taxon>Pseudomonadota</taxon>
        <taxon>Alphaproteobacteria</taxon>
        <taxon>Hyphomicrobiales</taxon>
        <taxon>Rhizobiaceae</taxon>
        <taxon>Rhizobium/Agrobacterium group</taxon>
        <taxon>Rhizobium</taxon>
    </lineage>
</organism>
<dbReference type="HOGENOM" id="CLU_2864697_0_0_5"/>
<dbReference type="EMBL" id="CP001074">
    <property type="protein sequence ID" value="ACE92699.1"/>
    <property type="molecule type" value="Genomic_DNA"/>
</dbReference>
<dbReference type="KEGG" id="rec:RHECIAT_CH0003761"/>
<accession>B3PZ35</accession>
<dbReference type="AlphaFoldDB" id="B3PZ35"/>
<evidence type="ECO:0000313" key="2">
    <source>
        <dbReference type="Proteomes" id="UP000008817"/>
    </source>
</evidence>
<evidence type="ECO:0000313" key="1">
    <source>
        <dbReference type="EMBL" id="ACE92699.1"/>
    </source>
</evidence>
<name>B3PZ35_RHIE6</name>
<dbReference type="Proteomes" id="UP000008817">
    <property type="component" value="Chromosome"/>
</dbReference>
<protein>
    <submittedName>
        <fullName evidence="1">Uncharacterized protein</fullName>
    </submittedName>
</protein>
<proteinExistence type="predicted"/>